<dbReference type="GO" id="GO:0000272">
    <property type="term" value="P:polysaccharide catabolic process"/>
    <property type="evidence" value="ECO:0007669"/>
    <property type="project" value="InterPro"/>
</dbReference>
<accession>A0A3A9Z650</accession>
<keyword evidence="1 3" id="KW-0378">Hydrolase</keyword>
<organism evidence="6 7">
    <name type="scientific">Streptomyces hoynatensis</name>
    <dbReference type="NCBI Taxonomy" id="1141874"/>
    <lineage>
        <taxon>Bacteria</taxon>
        <taxon>Bacillati</taxon>
        <taxon>Actinomycetota</taxon>
        <taxon>Actinomycetes</taxon>
        <taxon>Kitasatosporales</taxon>
        <taxon>Streptomycetaceae</taxon>
        <taxon>Streptomyces</taxon>
    </lineage>
</organism>
<sequence>MHLFHAARAAGKGPSPRRPARPRHVRRALAATLTALLALPLAALPTASAAGREPAARPAPLAATDFRGVNWAMPGDNFEDGPVVPEGLSTSDDYATVAAKAASVYEGFARTIGANTVRLPLNTSSAPGTRWGDAYAGAVDAATENGFRVILSYWEDGASSGGRIVDTGAFDAMWDAAVRRWQSNDLVYFEPMNEPHGYGAGEWADLAADWIAGHPSVPRQRIVVSGHGYNGDVTSVCGDSRLDGTYLSLHLYAFQFGEMSEAAWRDLFASRVGACGSRTVLDEFGAPMDDGRDYNAQDSGDNFVRYIRAATDTVRSLHMGAVYWPALGGKHTQRPDHDWYSLYALGGSGTALTLSLRNTSIVDRLHHAWALDANAPAAG</sequence>
<comment type="similarity">
    <text evidence="3">Belongs to the glycosyl hydrolase 5 (cellulase A) family.</text>
</comment>
<keyword evidence="7" id="KW-1185">Reference proteome</keyword>
<feature type="compositionally biased region" description="Low complexity" evidence="4">
    <location>
        <begin position="1"/>
        <end position="14"/>
    </location>
</feature>
<dbReference type="OrthoDB" id="273314at2"/>
<dbReference type="InterPro" id="IPR001547">
    <property type="entry name" value="Glyco_hydro_5"/>
</dbReference>
<gene>
    <name evidence="6" type="ORF">D7294_08620</name>
</gene>
<evidence type="ECO:0000259" key="5">
    <source>
        <dbReference type="Pfam" id="PF00150"/>
    </source>
</evidence>
<proteinExistence type="inferred from homology"/>
<evidence type="ECO:0000256" key="4">
    <source>
        <dbReference type="SAM" id="MobiDB-lite"/>
    </source>
</evidence>
<dbReference type="EMBL" id="RBAL01000004">
    <property type="protein sequence ID" value="RKN43778.1"/>
    <property type="molecule type" value="Genomic_DNA"/>
</dbReference>
<protein>
    <submittedName>
        <fullName evidence="6">Glycosyl hydrolase</fullName>
    </submittedName>
</protein>
<keyword evidence="2 3" id="KW-0326">Glycosidase</keyword>
<dbReference type="RefSeq" id="WP_120677305.1">
    <property type="nucleotide sequence ID" value="NZ_RBAL01000004.1"/>
</dbReference>
<dbReference type="Pfam" id="PF00150">
    <property type="entry name" value="Cellulase"/>
    <property type="match status" value="1"/>
</dbReference>
<dbReference type="SUPFAM" id="SSF51445">
    <property type="entry name" value="(Trans)glycosidases"/>
    <property type="match status" value="1"/>
</dbReference>
<name>A0A3A9Z650_9ACTN</name>
<reference evidence="6 7" key="1">
    <citation type="journal article" date="2014" name="Int. J. Syst. Evol. Microbiol.">
        <title>Streptomyces hoynatensis sp. nov., isolated from deep marine sediment.</title>
        <authorList>
            <person name="Veyisoglu A."/>
            <person name="Sahin N."/>
        </authorList>
    </citation>
    <scope>NUCLEOTIDE SEQUENCE [LARGE SCALE GENOMIC DNA]</scope>
    <source>
        <strain evidence="6 7">KCTC 29097</strain>
    </source>
</reference>
<evidence type="ECO:0000256" key="3">
    <source>
        <dbReference type="RuleBase" id="RU361153"/>
    </source>
</evidence>
<feature type="domain" description="Glycoside hydrolase family 5" evidence="5">
    <location>
        <begin position="108"/>
        <end position="310"/>
    </location>
</feature>
<dbReference type="AlphaFoldDB" id="A0A3A9Z650"/>
<evidence type="ECO:0000313" key="6">
    <source>
        <dbReference type="EMBL" id="RKN43778.1"/>
    </source>
</evidence>
<feature type="region of interest" description="Disordered" evidence="4">
    <location>
        <begin position="1"/>
        <end position="24"/>
    </location>
</feature>
<evidence type="ECO:0000256" key="1">
    <source>
        <dbReference type="ARBA" id="ARBA00022801"/>
    </source>
</evidence>
<dbReference type="Proteomes" id="UP000272474">
    <property type="component" value="Unassembled WGS sequence"/>
</dbReference>
<dbReference type="InterPro" id="IPR017853">
    <property type="entry name" value="GH"/>
</dbReference>
<comment type="caution">
    <text evidence="6">The sequence shown here is derived from an EMBL/GenBank/DDBJ whole genome shotgun (WGS) entry which is preliminary data.</text>
</comment>
<dbReference type="GO" id="GO:0004553">
    <property type="term" value="F:hydrolase activity, hydrolyzing O-glycosyl compounds"/>
    <property type="evidence" value="ECO:0007669"/>
    <property type="project" value="InterPro"/>
</dbReference>
<evidence type="ECO:0000313" key="7">
    <source>
        <dbReference type="Proteomes" id="UP000272474"/>
    </source>
</evidence>
<evidence type="ECO:0000256" key="2">
    <source>
        <dbReference type="ARBA" id="ARBA00023295"/>
    </source>
</evidence>
<dbReference type="Gene3D" id="3.20.20.80">
    <property type="entry name" value="Glycosidases"/>
    <property type="match status" value="1"/>
</dbReference>